<dbReference type="EMBL" id="PFDZ01000027">
    <property type="protein sequence ID" value="PJE59357.1"/>
    <property type="molecule type" value="Genomic_DNA"/>
</dbReference>
<evidence type="ECO:0000313" key="1">
    <source>
        <dbReference type="EMBL" id="PJE59357.1"/>
    </source>
</evidence>
<protein>
    <recommendedName>
        <fullName evidence="3">Homing endonuclease LAGLIDADG domain-containing protein</fullName>
    </recommendedName>
</protein>
<evidence type="ECO:0000313" key="2">
    <source>
        <dbReference type="Proteomes" id="UP000231255"/>
    </source>
</evidence>
<proteinExistence type="predicted"/>
<dbReference type="Proteomes" id="UP000231255">
    <property type="component" value="Unassembled WGS sequence"/>
</dbReference>
<gene>
    <name evidence="1" type="ORF">COU84_01215</name>
</gene>
<organism evidence="1 2">
    <name type="scientific">Candidatus Portnoybacteria bacterium CG10_big_fil_rev_8_21_14_0_10_43_39</name>
    <dbReference type="NCBI Taxonomy" id="1974815"/>
    <lineage>
        <taxon>Bacteria</taxon>
        <taxon>Candidatus Portnoyibacteriota</taxon>
    </lineage>
</organism>
<evidence type="ECO:0008006" key="3">
    <source>
        <dbReference type="Google" id="ProtNLM"/>
    </source>
</evidence>
<sequence>MISKELELAKSTLSNWLQKVPYTPNKEVLKRIGEARMRMAATKRKQVVDDIRAMKKLAERDLGRLSKRDLFLLGIGLYLGDGSKTYENIRVINSNPEIIKIAAKWFREICGFKDENFKACVHLYPDTDIQKTMTYWSGIIGVPKSQFMKTQVDRRNDKSGKKKRKLPYGTLHLQINSCGKKEFGKSFHRRIMGWIEVVKEQI</sequence>
<reference evidence="2" key="1">
    <citation type="submission" date="2017-09" db="EMBL/GenBank/DDBJ databases">
        <title>Depth-based differentiation of microbial function through sediment-hosted aquifers and enrichment of novel symbionts in the deep terrestrial subsurface.</title>
        <authorList>
            <person name="Probst A.J."/>
            <person name="Ladd B."/>
            <person name="Jarett J.K."/>
            <person name="Geller-Mcgrath D.E."/>
            <person name="Sieber C.M.K."/>
            <person name="Emerson J.B."/>
            <person name="Anantharaman K."/>
            <person name="Thomas B.C."/>
            <person name="Malmstrom R."/>
            <person name="Stieglmeier M."/>
            <person name="Klingl A."/>
            <person name="Woyke T."/>
            <person name="Ryan C.M."/>
            <person name="Banfield J.F."/>
        </authorList>
    </citation>
    <scope>NUCLEOTIDE SEQUENCE [LARGE SCALE GENOMIC DNA]</scope>
</reference>
<comment type="caution">
    <text evidence="1">The sequence shown here is derived from an EMBL/GenBank/DDBJ whole genome shotgun (WGS) entry which is preliminary data.</text>
</comment>
<accession>A0A2M8KHG7</accession>
<name>A0A2M8KHG7_9BACT</name>
<dbReference type="AlphaFoldDB" id="A0A2M8KHG7"/>